<dbReference type="RefSeq" id="WP_144886097.1">
    <property type="nucleotide sequence ID" value="NZ_VLLE01000003.1"/>
</dbReference>
<protein>
    <submittedName>
        <fullName evidence="4">FecR family protein</fullName>
    </submittedName>
</protein>
<dbReference type="InterPro" id="IPR006860">
    <property type="entry name" value="FecR"/>
</dbReference>
<accession>A0A562SSP2</accession>
<proteinExistence type="predicted"/>
<gene>
    <name evidence="4" type="ORF">IQ13_1928</name>
</gene>
<dbReference type="Gene3D" id="2.60.120.1440">
    <property type="match status" value="1"/>
</dbReference>
<evidence type="ECO:0000259" key="2">
    <source>
        <dbReference type="Pfam" id="PF04773"/>
    </source>
</evidence>
<dbReference type="GO" id="GO:0016989">
    <property type="term" value="F:sigma factor antagonist activity"/>
    <property type="evidence" value="ECO:0007669"/>
    <property type="project" value="TreeGrafter"/>
</dbReference>
<evidence type="ECO:0000259" key="3">
    <source>
        <dbReference type="Pfam" id="PF16344"/>
    </source>
</evidence>
<sequence length="400" mass="44619">MNNNKENLSDLISKYLNNRLTSAEYAELWRLLNEEPDETALNEELKQLWQSAKTVTPLIAAAEWDQKIQEAKQKLAATTQTEEQPVIGRFARYRWVAAAAVLLLIVSSVFLLTNQKEKRTAVAKNIQTQPKQDRLPGGDRAILTLADGSSIVLDSAGNGMLAQQGTTEIIKKEDGQLLYNSSGAATDAVAYNLLQTPRGGQYKITLPDGSKVWLNAASSLKYPVVFSGKERRVEITGEAYFEIAKDATRPFKVQLNRMEVEVLGTHFNINSYTDEETVRTTLLEGKVKVTTAGESNFLQPGQQAQLKPSGNMKIVNDVNLEETVAWKDGNFQFENSDIKSVMRQLARWYDVEVSYQGSNISKHFIGGISRNVKLSQVLSMLQQTGEVRFIIEGKKIIVMP</sequence>
<dbReference type="InterPro" id="IPR012373">
    <property type="entry name" value="Ferrdict_sens_TM"/>
</dbReference>
<keyword evidence="1" id="KW-0472">Membrane</keyword>
<dbReference type="PANTHER" id="PTHR30273">
    <property type="entry name" value="PERIPLASMIC SIGNAL SENSOR AND SIGMA FACTOR ACTIVATOR FECR-RELATED"/>
    <property type="match status" value="1"/>
</dbReference>
<evidence type="ECO:0000256" key="1">
    <source>
        <dbReference type="SAM" id="Phobius"/>
    </source>
</evidence>
<dbReference type="Proteomes" id="UP000316167">
    <property type="component" value="Unassembled WGS sequence"/>
</dbReference>
<reference evidence="4 5" key="1">
    <citation type="journal article" date="2015" name="Stand. Genomic Sci.">
        <title>Genomic Encyclopedia of Bacterial and Archaeal Type Strains, Phase III: the genomes of soil and plant-associated and newly described type strains.</title>
        <authorList>
            <person name="Whitman W.B."/>
            <person name="Woyke T."/>
            <person name="Klenk H.P."/>
            <person name="Zhou Y."/>
            <person name="Lilburn T.G."/>
            <person name="Beck B.J."/>
            <person name="De Vos P."/>
            <person name="Vandamme P."/>
            <person name="Eisen J.A."/>
            <person name="Garrity G."/>
            <person name="Hugenholtz P."/>
            <person name="Kyrpides N.C."/>
        </authorList>
    </citation>
    <scope>NUCLEOTIDE SEQUENCE [LARGE SCALE GENOMIC DNA]</scope>
    <source>
        <strain evidence="4 5">CGMCC 1.7271</strain>
    </source>
</reference>
<feature type="transmembrane region" description="Helical" evidence="1">
    <location>
        <begin position="93"/>
        <end position="112"/>
    </location>
</feature>
<dbReference type="InterPro" id="IPR032508">
    <property type="entry name" value="FecR_C"/>
</dbReference>
<name>A0A562SSP2_9BACT</name>
<dbReference type="Pfam" id="PF04773">
    <property type="entry name" value="FecR"/>
    <property type="match status" value="1"/>
</dbReference>
<feature type="domain" description="Protein FecR C-terminal" evidence="3">
    <location>
        <begin position="331"/>
        <end position="398"/>
    </location>
</feature>
<dbReference type="PANTHER" id="PTHR30273:SF2">
    <property type="entry name" value="PROTEIN FECR"/>
    <property type="match status" value="1"/>
</dbReference>
<keyword evidence="5" id="KW-1185">Reference proteome</keyword>
<evidence type="ECO:0000313" key="4">
    <source>
        <dbReference type="EMBL" id="TWI83810.1"/>
    </source>
</evidence>
<dbReference type="AlphaFoldDB" id="A0A562SSP2"/>
<keyword evidence="1" id="KW-1133">Transmembrane helix</keyword>
<feature type="domain" description="FecR protein" evidence="2">
    <location>
        <begin position="194"/>
        <end position="288"/>
    </location>
</feature>
<organism evidence="4 5">
    <name type="scientific">Lacibacter cauensis</name>
    <dbReference type="NCBI Taxonomy" id="510947"/>
    <lineage>
        <taxon>Bacteria</taxon>
        <taxon>Pseudomonadati</taxon>
        <taxon>Bacteroidota</taxon>
        <taxon>Chitinophagia</taxon>
        <taxon>Chitinophagales</taxon>
        <taxon>Chitinophagaceae</taxon>
        <taxon>Lacibacter</taxon>
    </lineage>
</organism>
<comment type="caution">
    <text evidence="4">The sequence shown here is derived from an EMBL/GenBank/DDBJ whole genome shotgun (WGS) entry which is preliminary data.</text>
</comment>
<dbReference type="Gene3D" id="3.55.50.30">
    <property type="match status" value="1"/>
</dbReference>
<keyword evidence="1" id="KW-0812">Transmembrane</keyword>
<dbReference type="OrthoDB" id="629393at2"/>
<dbReference type="EMBL" id="VLLE01000003">
    <property type="protein sequence ID" value="TWI83810.1"/>
    <property type="molecule type" value="Genomic_DNA"/>
</dbReference>
<dbReference type="Pfam" id="PF16344">
    <property type="entry name" value="FecR_C"/>
    <property type="match status" value="1"/>
</dbReference>
<dbReference type="FunFam" id="2.60.120.1440:FF:000001">
    <property type="entry name" value="Putative anti-sigma factor"/>
    <property type="match status" value="1"/>
</dbReference>
<evidence type="ECO:0000313" key="5">
    <source>
        <dbReference type="Proteomes" id="UP000316167"/>
    </source>
</evidence>